<dbReference type="Gene3D" id="1.10.10.60">
    <property type="entry name" value="Homeodomain-like"/>
    <property type="match status" value="1"/>
</dbReference>
<feature type="domain" description="HTH araC/xylS-type" evidence="4">
    <location>
        <begin position="219"/>
        <end position="320"/>
    </location>
</feature>
<dbReference type="InterPro" id="IPR035418">
    <property type="entry name" value="AraC-bd_2"/>
</dbReference>
<dbReference type="GO" id="GO:0003700">
    <property type="term" value="F:DNA-binding transcription factor activity"/>
    <property type="evidence" value="ECO:0007669"/>
    <property type="project" value="InterPro"/>
</dbReference>
<name>A0A646KMK8_STRJU</name>
<dbReference type="PANTHER" id="PTHR46796">
    <property type="entry name" value="HTH-TYPE TRANSCRIPTIONAL ACTIVATOR RHAS-RELATED"/>
    <property type="match status" value="1"/>
</dbReference>
<dbReference type="PRINTS" id="PR00032">
    <property type="entry name" value="HTHARAC"/>
</dbReference>
<evidence type="ECO:0000256" key="1">
    <source>
        <dbReference type="ARBA" id="ARBA00023015"/>
    </source>
</evidence>
<dbReference type="EMBL" id="VCLA01000167">
    <property type="protein sequence ID" value="MQT03277.1"/>
    <property type="molecule type" value="Genomic_DNA"/>
</dbReference>
<proteinExistence type="predicted"/>
<accession>A0A646KMK8</accession>
<dbReference type="PANTHER" id="PTHR46796:SF6">
    <property type="entry name" value="ARAC SUBFAMILY"/>
    <property type="match status" value="1"/>
</dbReference>
<dbReference type="InterPro" id="IPR050204">
    <property type="entry name" value="AraC_XylS_family_regulators"/>
</dbReference>
<dbReference type="SUPFAM" id="SSF46689">
    <property type="entry name" value="Homeodomain-like"/>
    <property type="match status" value="1"/>
</dbReference>
<dbReference type="InterPro" id="IPR020449">
    <property type="entry name" value="Tscrpt_reg_AraC-type_HTH"/>
</dbReference>
<evidence type="ECO:0000259" key="4">
    <source>
        <dbReference type="PROSITE" id="PS01124"/>
    </source>
</evidence>
<dbReference type="Proteomes" id="UP000419138">
    <property type="component" value="Unassembled WGS sequence"/>
</dbReference>
<reference evidence="5 6" key="1">
    <citation type="submission" date="2019-05" db="EMBL/GenBank/DDBJ databases">
        <title>Comparative genomics and metabolomics analyses of clavulanic acid producing Streptomyces species provides insight into specialized metabolism and evolution of beta-lactam biosynthetic gene clusters.</title>
        <authorList>
            <person name="Moore M.A."/>
            <person name="Cruz-Morales P."/>
            <person name="Barona Gomez F."/>
            <person name="Kapil T."/>
        </authorList>
    </citation>
    <scope>NUCLEOTIDE SEQUENCE [LARGE SCALE GENOMIC DNA]</scope>
    <source>
        <strain evidence="5 6">NRRL 5741</strain>
    </source>
</reference>
<evidence type="ECO:0000256" key="2">
    <source>
        <dbReference type="ARBA" id="ARBA00023125"/>
    </source>
</evidence>
<dbReference type="Pfam" id="PF12833">
    <property type="entry name" value="HTH_18"/>
    <property type="match status" value="1"/>
</dbReference>
<keyword evidence="6" id="KW-1185">Reference proteome</keyword>
<dbReference type="InterPro" id="IPR009057">
    <property type="entry name" value="Homeodomain-like_sf"/>
</dbReference>
<keyword evidence="1" id="KW-0805">Transcription regulation</keyword>
<dbReference type="PROSITE" id="PS01124">
    <property type="entry name" value="HTH_ARAC_FAMILY_2"/>
    <property type="match status" value="1"/>
</dbReference>
<evidence type="ECO:0000256" key="3">
    <source>
        <dbReference type="ARBA" id="ARBA00023163"/>
    </source>
</evidence>
<comment type="caution">
    <text evidence="5">The sequence shown here is derived from an EMBL/GenBank/DDBJ whole genome shotgun (WGS) entry which is preliminary data.</text>
</comment>
<evidence type="ECO:0000313" key="5">
    <source>
        <dbReference type="EMBL" id="MQT03277.1"/>
    </source>
</evidence>
<protein>
    <submittedName>
        <fullName evidence="5">Helix-turn-helix domain-containing protein</fullName>
    </submittedName>
</protein>
<organism evidence="5 6">
    <name type="scientific">Streptomyces jumonjinensis</name>
    <dbReference type="NCBI Taxonomy" id="1945"/>
    <lineage>
        <taxon>Bacteria</taxon>
        <taxon>Bacillati</taxon>
        <taxon>Actinomycetota</taxon>
        <taxon>Actinomycetes</taxon>
        <taxon>Kitasatosporales</taxon>
        <taxon>Streptomycetaceae</taxon>
        <taxon>Streptomyces</taxon>
    </lineage>
</organism>
<dbReference type="Pfam" id="PF14525">
    <property type="entry name" value="AraC_binding_2"/>
    <property type="match status" value="1"/>
</dbReference>
<dbReference type="GO" id="GO:0043565">
    <property type="term" value="F:sequence-specific DNA binding"/>
    <property type="evidence" value="ECO:0007669"/>
    <property type="project" value="InterPro"/>
</dbReference>
<dbReference type="OrthoDB" id="9799345at2"/>
<sequence>MMVTAFSTEDVPARERFAYFEASAALGHVPTCIRSEREDDFRASMRVLELGDLLLSSLTFPRLTCVRTPRLIRQWDPEVYEAHYMVQGAGGVSQAGREAAITSGKLVLVDSSEPHQAWLTADTDTLSMLIIRVPRTLLPLPPKEVRRAVARPVDLTRGIGGAFHRWLTGIETGSHEFTASDVPTLASVTVDLLASLLERVLETEGGETTPETRGRVLRLEVQEFIQQHLGDPSLSPATIAAAHRISVSYLHKLFHEQELTVAGWIRRRRLEQCRRDLADPGLARRPIHAIAARWGFTSNAHFSRAFRTAYDISPREYRRSALNSRSVHGSSMTVPGRSTTS</sequence>
<keyword evidence="3" id="KW-0804">Transcription</keyword>
<dbReference type="InterPro" id="IPR018060">
    <property type="entry name" value="HTH_AraC"/>
</dbReference>
<dbReference type="RefSeq" id="WP_153524829.1">
    <property type="nucleotide sequence ID" value="NZ_JBEPDZ010000032.1"/>
</dbReference>
<evidence type="ECO:0000313" key="6">
    <source>
        <dbReference type="Proteomes" id="UP000419138"/>
    </source>
</evidence>
<keyword evidence="2" id="KW-0238">DNA-binding</keyword>
<dbReference type="SMART" id="SM00342">
    <property type="entry name" value="HTH_ARAC"/>
    <property type="match status" value="1"/>
</dbReference>
<dbReference type="AlphaFoldDB" id="A0A646KMK8"/>
<gene>
    <name evidence="5" type="ORF">FF041_24700</name>
</gene>